<evidence type="ECO:0000313" key="1">
    <source>
        <dbReference type="EMBL" id="KTD20965.1"/>
    </source>
</evidence>
<dbReference type="PATRIC" id="fig|45067.4.peg.1773"/>
<sequence length="224" mass="25818">MMVLSKQLLSAVLFLGFMCFKAVFAMTSPSLDEFPMFFNKQSLEKINRASLPKPYDSLLTQPLMTTTLEKYYQRQAKIKVIYSQKNNKMNTYSRAILMLMDKDKTRNDVQNAQTRKEDVVVELGLITMNFNELPQGVIHGVLHSDVPFGKLLLNHQVSVYSTGQSYFRINCTAKLRQLLACKAKDKLYGRTNILMNKVSHRWLARVIEILPLRRCVDRSCVVLN</sequence>
<gene>
    <name evidence="1" type="ORF">Llan_1695</name>
</gene>
<dbReference type="Gene3D" id="3.40.1410.10">
    <property type="entry name" value="Chorismate lyase-like"/>
    <property type="match status" value="1"/>
</dbReference>
<dbReference type="eggNOG" id="COG3161">
    <property type="taxonomic scope" value="Bacteria"/>
</dbReference>
<dbReference type="EMBL" id="LNYI01000033">
    <property type="protein sequence ID" value="KTD20965.1"/>
    <property type="molecule type" value="Genomic_DNA"/>
</dbReference>
<accession>A0A0W0VLF4</accession>
<proteinExistence type="predicted"/>
<dbReference type="InterPro" id="IPR028978">
    <property type="entry name" value="Chorismate_lyase_/UTRA_dom_sf"/>
</dbReference>
<name>A0A0W0VLF4_9GAMM</name>
<organism evidence="1 2">
    <name type="scientific">Legionella lansingensis</name>
    <dbReference type="NCBI Taxonomy" id="45067"/>
    <lineage>
        <taxon>Bacteria</taxon>
        <taxon>Pseudomonadati</taxon>
        <taxon>Pseudomonadota</taxon>
        <taxon>Gammaproteobacteria</taxon>
        <taxon>Legionellales</taxon>
        <taxon>Legionellaceae</taxon>
        <taxon>Legionella</taxon>
    </lineage>
</organism>
<keyword evidence="2" id="KW-1185">Reference proteome</keyword>
<dbReference type="AlphaFoldDB" id="A0A0W0VLF4"/>
<dbReference type="STRING" id="45067.Llan_1695"/>
<reference evidence="1 2" key="1">
    <citation type="submission" date="2015-11" db="EMBL/GenBank/DDBJ databases">
        <title>Genomic analysis of 38 Legionella species identifies large and diverse effector repertoires.</title>
        <authorList>
            <person name="Burstein D."/>
            <person name="Amaro F."/>
            <person name="Zusman T."/>
            <person name="Lifshitz Z."/>
            <person name="Cohen O."/>
            <person name="Gilbert J.A."/>
            <person name="Pupko T."/>
            <person name="Shuman H.A."/>
            <person name="Segal G."/>
        </authorList>
    </citation>
    <scope>NUCLEOTIDE SEQUENCE [LARGE SCALE GENOMIC DNA]</scope>
    <source>
        <strain evidence="1 2">ATCC 49751</strain>
    </source>
</reference>
<dbReference type="RefSeq" id="WP_028372301.1">
    <property type="nucleotide sequence ID" value="NZ_CAAAJD010000002.1"/>
</dbReference>
<evidence type="ECO:0000313" key="2">
    <source>
        <dbReference type="Proteomes" id="UP000054869"/>
    </source>
</evidence>
<protein>
    <submittedName>
        <fullName evidence="1">Uncharacterized protein</fullName>
    </submittedName>
</protein>
<dbReference type="Proteomes" id="UP000054869">
    <property type="component" value="Unassembled WGS sequence"/>
</dbReference>
<comment type="caution">
    <text evidence="1">The sequence shown here is derived from an EMBL/GenBank/DDBJ whole genome shotgun (WGS) entry which is preliminary data.</text>
</comment>